<dbReference type="InterPro" id="IPR004089">
    <property type="entry name" value="MCPsignal_dom"/>
</dbReference>
<feature type="domain" description="Methyl-accepting transducer" evidence="11">
    <location>
        <begin position="386"/>
        <end position="657"/>
    </location>
</feature>
<evidence type="ECO:0000256" key="6">
    <source>
        <dbReference type="ARBA" id="ARBA00023136"/>
    </source>
</evidence>
<protein>
    <submittedName>
        <fullName evidence="13">Methyl-accepting chemotaxis protein</fullName>
    </submittedName>
</protein>
<name>A0ABU3P2Y4_9FIRM</name>
<keyword evidence="5 10" id="KW-1133">Transmembrane helix</keyword>
<dbReference type="SMART" id="SM00283">
    <property type="entry name" value="MA"/>
    <property type="match status" value="1"/>
</dbReference>
<dbReference type="Proteomes" id="UP001254848">
    <property type="component" value="Unassembled WGS sequence"/>
</dbReference>
<dbReference type="RefSeq" id="WP_413781843.1">
    <property type="nucleotide sequence ID" value="NZ_JAUOZS010000001.1"/>
</dbReference>
<dbReference type="PANTHER" id="PTHR32089">
    <property type="entry name" value="METHYL-ACCEPTING CHEMOTAXIS PROTEIN MCPB"/>
    <property type="match status" value="1"/>
</dbReference>
<dbReference type="SMART" id="SM00304">
    <property type="entry name" value="HAMP"/>
    <property type="match status" value="1"/>
</dbReference>
<evidence type="ECO:0000256" key="5">
    <source>
        <dbReference type="ARBA" id="ARBA00022989"/>
    </source>
</evidence>
<feature type="domain" description="HAMP" evidence="12">
    <location>
        <begin position="314"/>
        <end position="367"/>
    </location>
</feature>
<evidence type="ECO:0000256" key="8">
    <source>
        <dbReference type="ARBA" id="ARBA00029447"/>
    </source>
</evidence>
<dbReference type="Gene3D" id="3.30.450.20">
    <property type="entry name" value="PAS domain"/>
    <property type="match status" value="1"/>
</dbReference>
<evidence type="ECO:0000313" key="14">
    <source>
        <dbReference type="Proteomes" id="UP001254848"/>
    </source>
</evidence>
<dbReference type="CDD" id="cd06225">
    <property type="entry name" value="HAMP"/>
    <property type="match status" value="1"/>
</dbReference>
<evidence type="ECO:0000256" key="4">
    <source>
        <dbReference type="ARBA" id="ARBA00022692"/>
    </source>
</evidence>
<dbReference type="Gene3D" id="1.10.287.950">
    <property type="entry name" value="Methyl-accepting chemotaxis protein"/>
    <property type="match status" value="1"/>
</dbReference>
<dbReference type="Pfam" id="PF00672">
    <property type="entry name" value="HAMP"/>
    <property type="match status" value="1"/>
</dbReference>
<reference evidence="13 14" key="1">
    <citation type="submission" date="2023-07" db="EMBL/GenBank/DDBJ databases">
        <title>The novel representative of Negativicutes class, Anaeroselena agilis gen. nov. sp. nov.</title>
        <authorList>
            <person name="Prokofeva M.I."/>
            <person name="Elcheninov A.G."/>
            <person name="Klyukina A."/>
            <person name="Kublanov I.V."/>
            <person name="Frolov E.N."/>
            <person name="Podosokorskaya O.A."/>
        </authorList>
    </citation>
    <scope>NUCLEOTIDE SEQUENCE [LARGE SCALE GENOMIC DNA]</scope>
    <source>
        <strain evidence="13 14">4137-cl</strain>
    </source>
</reference>
<dbReference type="InterPro" id="IPR033479">
    <property type="entry name" value="dCache_1"/>
</dbReference>
<sequence length="672" mass="71448">MKSIRAKLLVILLPMFILSFGILSGISYYFSLQLLNGSVDETASAIGRDNANRIQADILTAVVQLEDLASQPALRGATDRPQIVADLAAAHKRIGKFDSLNFVFLDGMSIRMAGDTVFLGDRDYFKKVVATQKAVVSEPVITKLAKKAAVILAVPVIDNGRLTAVLVGTYTLEKITDLVKEVKFEQSGYGFVAAKSGLVIAHAAEPAVVFKMRLTEKKIDAGLKLPDTELDNNLMELFKSGVEKQVLGKYTFGGTGRIGVFTPIRLPGDQRWVLAVTAPEAEVASKTATLARIMLAVSLMFVILAVILIAVFSKQFVKPIQQILDECLLMTRGDFREQERKVFSRDEIGHLAAGFRDMRSSLRTLIGKVSSQSDQVAAASEELTASTQQFADAANQVSGSITGIAEGTAQQAASAADVFTVAEQMSANTAEISASAREVACIAAETAGEAEQGNRTVGEVVSRMRRVGEGSVAVQTAITELARGSQEISEIVDLISTIAGQTNLLALNAAIEAARAGEHGRGFAVVAEEVRKLAAESHQAAQQIGALIQRNQANMDRAVNATQASTEGVEAGIAGVNDSGETFNKIAGAVRNLAERIEAISSAIHRIDDDTRSLVASIRGINQISNENAAETRNVSAATEEQLASIEEIASSSQNLATLAEDLQAAISGFKL</sequence>
<evidence type="ECO:0000313" key="13">
    <source>
        <dbReference type="EMBL" id="MDT8903386.1"/>
    </source>
</evidence>
<feature type="transmembrane region" description="Helical" evidence="10">
    <location>
        <begin position="293"/>
        <end position="312"/>
    </location>
</feature>
<evidence type="ECO:0000256" key="7">
    <source>
        <dbReference type="ARBA" id="ARBA00023224"/>
    </source>
</evidence>
<comment type="subcellular location">
    <subcellularLocation>
        <location evidence="1">Cell membrane</location>
        <topology evidence="1">Multi-pass membrane protein</topology>
    </subcellularLocation>
</comment>
<dbReference type="Pfam" id="PF00015">
    <property type="entry name" value="MCPsignal"/>
    <property type="match status" value="1"/>
</dbReference>
<gene>
    <name evidence="13" type="ORF">Q4T40_19320</name>
</gene>
<comment type="similarity">
    <text evidence="8">Belongs to the methyl-accepting chemotaxis (MCP) protein family.</text>
</comment>
<comment type="caution">
    <text evidence="13">The sequence shown here is derived from an EMBL/GenBank/DDBJ whole genome shotgun (WGS) entry which is preliminary data.</text>
</comment>
<keyword evidence="3" id="KW-0145">Chemotaxis</keyword>
<dbReference type="CDD" id="cd12912">
    <property type="entry name" value="PDC2_MCP_like"/>
    <property type="match status" value="1"/>
</dbReference>
<dbReference type="CDD" id="cd11386">
    <property type="entry name" value="MCP_signal"/>
    <property type="match status" value="1"/>
</dbReference>
<accession>A0ABU3P2Y4</accession>
<dbReference type="Gene3D" id="6.10.340.10">
    <property type="match status" value="1"/>
</dbReference>
<evidence type="ECO:0000256" key="9">
    <source>
        <dbReference type="PROSITE-ProRule" id="PRU00284"/>
    </source>
</evidence>
<evidence type="ECO:0000256" key="2">
    <source>
        <dbReference type="ARBA" id="ARBA00022475"/>
    </source>
</evidence>
<dbReference type="Pfam" id="PF02743">
    <property type="entry name" value="dCache_1"/>
    <property type="match status" value="1"/>
</dbReference>
<proteinExistence type="inferred from homology"/>
<dbReference type="CDD" id="cd18773">
    <property type="entry name" value="PDC1_HK_sensor"/>
    <property type="match status" value="1"/>
</dbReference>
<keyword evidence="2" id="KW-1003">Cell membrane</keyword>
<keyword evidence="14" id="KW-1185">Reference proteome</keyword>
<keyword evidence="6 10" id="KW-0472">Membrane</keyword>
<keyword evidence="7 9" id="KW-0807">Transducer</keyword>
<evidence type="ECO:0000259" key="12">
    <source>
        <dbReference type="PROSITE" id="PS50885"/>
    </source>
</evidence>
<evidence type="ECO:0000259" key="11">
    <source>
        <dbReference type="PROSITE" id="PS50111"/>
    </source>
</evidence>
<organism evidence="13 14">
    <name type="scientific">Anaeroselena agilis</name>
    <dbReference type="NCBI Taxonomy" id="3063788"/>
    <lineage>
        <taxon>Bacteria</taxon>
        <taxon>Bacillati</taxon>
        <taxon>Bacillota</taxon>
        <taxon>Negativicutes</taxon>
        <taxon>Acetonemataceae</taxon>
        <taxon>Anaeroselena</taxon>
    </lineage>
</organism>
<dbReference type="PROSITE" id="PS50111">
    <property type="entry name" value="CHEMOTAXIS_TRANSDUC_2"/>
    <property type="match status" value="1"/>
</dbReference>
<evidence type="ECO:0000256" key="3">
    <source>
        <dbReference type="ARBA" id="ARBA00022500"/>
    </source>
</evidence>
<evidence type="ECO:0000256" key="10">
    <source>
        <dbReference type="SAM" id="Phobius"/>
    </source>
</evidence>
<evidence type="ECO:0000256" key="1">
    <source>
        <dbReference type="ARBA" id="ARBA00004651"/>
    </source>
</evidence>
<dbReference type="InterPro" id="IPR003660">
    <property type="entry name" value="HAMP_dom"/>
</dbReference>
<dbReference type="EMBL" id="JAUOZS010000001">
    <property type="protein sequence ID" value="MDT8903386.1"/>
    <property type="molecule type" value="Genomic_DNA"/>
</dbReference>
<dbReference type="SUPFAM" id="SSF58104">
    <property type="entry name" value="Methyl-accepting chemotaxis protein (MCP) signaling domain"/>
    <property type="match status" value="1"/>
</dbReference>
<dbReference type="PROSITE" id="PS50885">
    <property type="entry name" value="HAMP"/>
    <property type="match status" value="1"/>
</dbReference>
<keyword evidence="4 10" id="KW-0812">Transmembrane</keyword>
<dbReference type="PANTHER" id="PTHR32089:SF112">
    <property type="entry name" value="LYSOZYME-LIKE PROTEIN-RELATED"/>
    <property type="match status" value="1"/>
</dbReference>